<feature type="compositionally biased region" description="Basic and acidic residues" evidence="1">
    <location>
        <begin position="14"/>
        <end position="28"/>
    </location>
</feature>
<evidence type="ECO:0000313" key="2">
    <source>
        <dbReference type="EMBL" id="KAK3249779.1"/>
    </source>
</evidence>
<reference evidence="2 3" key="1">
    <citation type="journal article" date="2015" name="Genome Biol. Evol.">
        <title>Comparative Genomics of a Bacterivorous Green Alga Reveals Evolutionary Causalities and Consequences of Phago-Mixotrophic Mode of Nutrition.</title>
        <authorList>
            <person name="Burns J.A."/>
            <person name="Paasch A."/>
            <person name="Narechania A."/>
            <person name="Kim E."/>
        </authorList>
    </citation>
    <scope>NUCLEOTIDE SEQUENCE [LARGE SCALE GENOMIC DNA]</scope>
    <source>
        <strain evidence="2 3">PLY_AMNH</strain>
    </source>
</reference>
<evidence type="ECO:0000256" key="1">
    <source>
        <dbReference type="SAM" id="MobiDB-lite"/>
    </source>
</evidence>
<gene>
    <name evidence="2" type="ORF">CYMTET_40806</name>
</gene>
<organism evidence="2 3">
    <name type="scientific">Cymbomonas tetramitiformis</name>
    <dbReference type="NCBI Taxonomy" id="36881"/>
    <lineage>
        <taxon>Eukaryota</taxon>
        <taxon>Viridiplantae</taxon>
        <taxon>Chlorophyta</taxon>
        <taxon>Pyramimonadophyceae</taxon>
        <taxon>Pyramimonadales</taxon>
        <taxon>Pyramimonadaceae</taxon>
        <taxon>Cymbomonas</taxon>
    </lineage>
</organism>
<accession>A0AAE0C8F2</accession>
<sequence>GGVHSSEGGQGAAFKREQAQEQEVHEPLQEHALPIRVLPLRSFKGCDVRQIFSPNSGAEGEVAAVADDPEAAVAYGGGCLKVDGGCWMLSGGWGVGGSTWWVASGSGSGAEKDCGVMLDGDGRGGNGGGGGCFGGEWGGTWSKGRAAGGEGGAASLEKEWKDEAAHETAELGGWAWESVGNGWRRVVIGRWVGPSGVGGGRGSEGEGGETSGGAKDVSVETDAVAVGAGGVPHNQGCGRRGSVGAQLQLWRGKVDTAA</sequence>
<feature type="non-terminal residue" evidence="2">
    <location>
        <position position="1"/>
    </location>
</feature>
<name>A0AAE0C8F2_9CHLO</name>
<proteinExistence type="predicted"/>
<keyword evidence="3" id="KW-1185">Reference proteome</keyword>
<evidence type="ECO:0000313" key="3">
    <source>
        <dbReference type="Proteomes" id="UP001190700"/>
    </source>
</evidence>
<dbReference type="Proteomes" id="UP001190700">
    <property type="component" value="Unassembled WGS sequence"/>
</dbReference>
<feature type="region of interest" description="Disordered" evidence="1">
    <location>
        <begin position="193"/>
        <end position="220"/>
    </location>
</feature>
<feature type="compositionally biased region" description="Gly residues" evidence="1">
    <location>
        <begin position="1"/>
        <end position="11"/>
    </location>
</feature>
<dbReference type="AlphaFoldDB" id="A0AAE0C8F2"/>
<comment type="caution">
    <text evidence="2">The sequence shown here is derived from an EMBL/GenBank/DDBJ whole genome shotgun (WGS) entry which is preliminary data.</text>
</comment>
<protein>
    <submittedName>
        <fullName evidence="2">Uncharacterized protein</fullName>
    </submittedName>
</protein>
<dbReference type="EMBL" id="LGRX02027134">
    <property type="protein sequence ID" value="KAK3249779.1"/>
    <property type="molecule type" value="Genomic_DNA"/>
</dbReference>
<feature type="region of interest" description="Disordered" evidence="1">
    <location>
        <begin position="1"/>
        <end position="28"/>
    </location>
</feature>